<dbReference type="GO" id="GO:0003677">
    <property type="term" value="F:DNA binding"/>
    <property type="evidence" value="ECO:0007669"/>
    <property type="project" value="InterPro"/>
</dbReference>
<dbReference type="Proteomes" id="UP000629098">
    <property type="component" value="Unassembled WGS sequence"/>
</dbReference>
<evidence type="ECO:0000313" key="2">
    <source>
        <dbReference type="EMBL" id="MBD2777635.1"/>
    </source>
</evidence>
<comment type="caution">
    <text evidence="2">The sequence shown here is derived from an EMBL/GenBank/DDBJ whole genome shotgun (WGS) entry which is preliminary data.</text>
</comment>
<name>A0A8J6XIT6_9CYAN</name>
<dbReference type="InterPro" id="IPR000792">
    <property type="entry name" value="Tscrpt_reg_LuxR_C"/>
</dbReference>
<organism evidence="2 3">
    <name type="scientific">Iningainema tapete BLCC-T55</name>
    <dbReference type="NCBI Taxonomy" id="2748662"/>
    <lineage>
        <taxon>Bacteria</taxon>
        <taxon>Bacillati</taxon>
        <taxon>Cyanobacteriota</taxon>
        <taxon>Cyanophyceae</taxon>
        <taxon>Nostocales</taxon>
        <taxon>Scytonemataceae</taxon>
        <taxon>Iningainema tapete</taxon>
    </lineage>
</organism>
<accession>A0A8J6XIT6</accession>
<dbReference type="GO" id="GO:0006355">
    <property type="term" value="P:regulation of DNA-templated transcription"/>
    <property type="evidence" value="ECO:0007669"/>
    <property type="project" value="InterPro"/>
</dbReference>
<dbReference type="InterPro" id="IPR036388">
    <property type="entry name" value="WH-like_DNA-bd_sf"/>
</dbReference>
<protein>
    <submittedName>
        <fullName evidence="2">Response regulator transcription factor</fullName>
    </submittedName>
</protein>
<reference evidence="2" key="1">
    <citation type="submission" date="2020-09" db="EMBL/GenBank/DDBJ databases">
        <title>Iningainema tapete sp. nov. (Scytonemataceae, Cyanobacteria) from greenhouses in central Florida (USA) produces two types of nodularin with biosynthetic potential for microcystin-LR and anabaenopeptins.</title>
        <authorList>
            <person name="Berthold D.E."/>
            <person name="Lefler F.W."/>
            <person name="Huang I.-S."/>
            <person name="Abdulla H."/>
            <person name="Zimba P.V."/>
            <person name="Laughinghouse H.D. IV."/>
        </authorList>
    </citation>
    <scope>NUCLEOTIDE SEQUENCE</scope>
    <source>
        <strain evidence="2">BLCCT55</strain>
    </source>
</reference>
<proteinExistence type="predicted"/>
<dbReference type="Gene3D" id="1.10.10.10">
    <property type="entry name" value="Winged helix-like DNA-binding domain superfamily/Winged helix DNA-binding domain"/>
    <property type="match status" value="1"/>
</dbReference>
<sequence length="57" mass="6628">MNTNYNHKKQTFCHRYTCLVKRNVVSNQQISTTLNIVESTVRFHANNIFGKLNVSDV</sequence>
<evidence type="ECO:0000313" key="3">
    <source>
        <dbReference type="Proteomes" id="UP000629098"/>
    </source>
</evidence>
<dbReference type="EMBL" id="JACXAE010000111">
    <property type="protein sequence ID" value="MBD2777635.1"/>
    <property type="molecule type" value="Genomic_DNA"/>
</dbReference>
<dbReference type="SUPFAM" id="SSF46894">
    <property type="entry name" value="C-terminal effector domain of the bipartite response regulators"/>
    <property type="match status" value="1"/>
</dbReference>
<dbReference type="InterPro" id="IPR016032">
    <property type="entry name" value="Sig_transdc_resp-reg_C-effctor"/>
</dbReference>
<gene>
    <name evidence="2" type="ORF">ICL16_37735</name>
</gene>
<dbReference type="AlphaFoldDB" id="A0A8J6XIT6"/>
<keyword evidence="3" id="KW-1185">Reference proteome</keyword>
<dbReference type="Pfam" id="PF00196">
    <property type="entry name" value="GerE"/>
    <property type="match status" value="1"/>
</dbReference>
<feature type="domain" description="HTH luxR-type" evidence="1">
    <location>
        <begin position="26"/>
        <end position="55"/>
    </location>
</feature>
<evidence type="ECO:0000259" key="1">
    <source>
        <dbReference type="Pfam" id="PF00196"/>
    </source>
</evidence>